<name>A0A0F9K5Z4_9ZZZZ</name>
<dbReference type="EMBL" id="LAZR01008646">
    <property type="protein sequence ID" value="KKM77403.1"/>
    <property type="molecule type" value="Genomic_DNA"/>
</dbReference>
<reference evidence="1" key="1">
    <citation type="journal article" date="2015" name="Nature">
        <title>Complex archaea that bridge the gap between prokaryotes and eukaryotes.</title>
        <authorList>
            <person name="Spang A."/>
            <person name="Saw J.H."/>
            <person name="Jorgensen S.L."/>
            <person name="Zaremba-Niedzwiedzka K."/>
            <person name="Martijn J."/>
            <person name="Lind A.E."/>
            <person name="van Eijk R."/>
            <person name="Schleper C."/>
            <person name="Guy L."/>
            <person name="Ettema T.J."/>
        </authorList>
    </citation>
    <scope>NUCLEOTIDE SEQUENCE</scope>
</reference>
<dbReference type="AlphaFoldDB" id="A0A0F9K5Z4"/>
<sequence>MTLYNSSFENGWTDIDGEIQQPNGWTIWYAEEDTQNPHDSTPGAVFRKPEMVHVLKHQLPPDEQDLFILDGITTFKMFKDSGSWYGGLSQVVMLDKGKYQFTANIFGDLIKGYDSDGKIWADDPQGRDGLFSFGIDDHWISEPRVIVPGEWNEFLEGWYDLEGVVKLDVAIMCPFPLDNAGIFADKFSLVRLEDPPEEKRGDPRVQYARTYYVFQQDAKWEDHSLLVKDLFEMRRTIGFSWDDAGIGNLDTRTAMMVALDDEQVATDWFDEYYKGVNVGFVKTPEPPPTKPAPAGLISLHRQTDEEGIEYFLNKVQPEWIKLVGSVENDAPKYKDWGAKNIDIRYYVHNSKPYIDTCDVQGYLANFDKSLETNIDYIDAVEDLNEENYADPKVIAFCIAMSNEIKRRYGDVVKLCSGNWPVGNGEGPALLEWARVIAENKHLAGYHPYHPVHPDWAEDWMETQAEWYHLRHLYHIDPYLVANGVQVEWLGTESGAVAGVPQGTRMRSLIAALFRKEKPIPGVARLDPGFIAAKKHLALVDANSVGPLDPTGGWKDSDALNGDLDRYIALQLRLEEKMQQWNQYSDNRNRGTTIFTVGSGFVGWPKYKLWKYEMEAFADALA</sequence>
<proteinExistence type="predicted"/>
<comment type="caution">
    <text evidence="1">The sequence shown here is derived from an EMBL/GenBank/DDBJ whole genome shotgun (WGS) entry which is preliminary data.</text>
</comment>
<protein>
    <submittedName>
        <fullName evidence="1">Uncharacterized protein</fullName>
    </submittedName>
</protein>
<gene>
    <name evidence="1" type="ORF">LCGC14_1370370</name>
</gene>
<accession>A0A0F9K5Z4</accession>
<organism evidence="1">
    <name type="scientific">marine sediment metagenome</name>
    <dbReference type="NCBI Taxonomy" id="412755"/>
    <lineage>
        <taxon>unclassified sequences</taxon>
        <taxon>metagenomes</taxon>
        <taxon>ecological metagenomes</taxon>
    </lineage>
</organism>
<evidence type="ECO:0000313" key="1">
    <source>
        <dbReference type="EMBL" id="KKM77403.1"/>
    </source>
</evidence>